<feature type="domain" description="Metallo-beta-lactamase" evidence="3">
    <location>
        <begin position="11"/>
        <end position="197"/>
    </location>
</feature>
<name>A0ABU3DE43_9RHOB</name>
<evidence type="ECO:0000256" key="1">
    <source>
        <dbReference type="ARBA" id="ARBA00022801"/>
    </source>
</evidence>
<evidence type="ECO:0000313" key="4">
    <source>
        <dbReference type="EMBL" id="MDT0681986.1"/>
    </source>
</evidence>
<dbReference type="Proteomes" id="UP001265259">
    <property type="component" value="Unassembled WGS sequence"/>
</dbReference>
<keyword evidence="1 2" id="KW-0378">Hydrolase</keyword>
<dbReference type="SUPFAM" id="SSF56281">
    <property type="entry name" value="Metallo-hydrolase/oxidoreductase"/>
    <property type="match status" value="1"/>
</dbReference>
<dbReference type="InterPro" id="IPR001279">
    <property type="entry name" value="Metallo-B-lactamas"/>
</dbReference>
<dbReference type="GO" id="GO:0016787">
    <property type="term" value="F:hydrolase activity"/>
    <property type="evidence" value="ECO:0007669"/>
    <property type="project" value="UniProtKB-KW"/>
</dbReference>
<dbReference type="NCBIfam" id="NF001911">
    <property type="entry name" value="PRK00685.1"/>
    <property type="match status" value="1"/>
</dbReference>
<dbReference type="HAMAP" id="MF_00457">
    <property type="entry name" value="UPF0173"/>
    <property type="match status" value="1"/>
</dbReference>
<dbReference type="RefSeq" id="WP_311689734.1">
    <property type="nucleotide sequence ID" value="NZ_JAVRHL010000001.1"/>
</dbReference>
<proteinExistence type="inferred from homology"/>
<dbReference type="Pfam" id="PF12706">
    <property type="entry name" value="Lactamase_B_2"/>
    <property type="match status" value="1"/>
</dbReference>
<gene>
    <name evidence="4" type="ORF">RM543_04750</name>
</gene>
<comment type="similarity">
    <text evidence="2">Belongs to the UPF0173 family.</text>
</comment>
<evidence type="ECO:0000256" key="2">
    <source>
        <dbReference type="HAMAP-Rule" id="MF_00457"/>
    </source>
</evidence>
<dbReference type="PANTHER" id="PTHR43546">
    <property type="entry name" value="UPF0173 METAL-DEPENDENT HYDROLASE MJ1163-RELATED"/>
    <property type="match status" value="1"/>
</dbReference>
<dbReference type="InterPro" id="IPR022877">
    <property type="entry name" value="UPF0173"/>
</dbReference>
<dbReference type="Gene3D" id="3.60.15.10">
    <property type="entry name" value="Ribonuclease Z/Hydroxyacylglutathione hydrolase-like"/>
    <property type="match status" value="1"/>
</dbReference>
<dbReference type="InterPro" id="IPR036866">
    <property type="entry name" value="RibonucZ/Hydroxyglut_hydro"/>
</dbReference>
<keyword evidence="5" id="KW-1185">Reference proteome</keyword>
<sequence length="234" mass="24960">MTLPVDLTWFGQSAVRLDFDGAVVLIDPFITDAPQYDGTLEAAMEGCTHVLLTHGHQDHIGNTKEIIDATGAELVAGFEVCNYIGAKNVNPGNIGGKLDCGAFTVAFTQAFHSSGLVGKDSSVYLGNPMGLVVTPKNGPSIYHMGDTDIFGDMALIEELHAPEIGIVPIGDRFTMGGRVAALACQRYFNFRKVLPVHFGTFPILDQTPDKFIDALGPNGPEVLTPTGGERIKLS</sequence>
<protein>
    <recommendedName>
        <fullName evidence="2">UPF0173 metal-dependent hydrolase RM543_04750</fullName>
    </recommendedName>
</protein>
<dbReference type="PANTHER" id="PTHR43546:SF3">
    <property type="entry name" value="UPF0173 METAL-DEPENDENT HYDROLASE MJ1163"/>
    <property type="match status" value="1"/>
</dbReference>
<comment type="caution">
    <text evidence="4">The sequence shown here is derived from an EMBL/GenBank/DDBJ whole genome shotgun (WGS) entry which is preliminary data.</text>
</comment>
<dbReference type="SMART" id="SM00849">
    <property type="entry name" value="Lactamase_B"/>
    <property type="match status" value="1"/>
</dbReference>
<dbReference type="EMBL" id="JAVRHL010000001">
    <property type="protein sequence ID" value="MDT0681986.1"/>
    <property type="molecule type" value="Genomic_DNA"/>
</dbReference>
<evidence type="ECO:0000259" key="3">
    <source>
        <dbReference type="SMART" id="SM00849"/>
    </source>
</evidence>
<evidence type="ECO:0000313" key="5">
    <source>
        <dbReference type="Proteomes" id="UP001265259"/>
    </source>
</evidence>
<organism evidence="4 5">
    <name type="scientific">Tropicimonas omnivorans</name>
    <dbReference type="NCBI Taxonomy" id="3075590"/>
    <lineage>
        <taxon>Bacteria</taxon>
        <taxon>Pseudomonadati</taxon>
        <taxon>Pseudomonadota</taxon>
        <taxon>Alphaproteobacteria</taxon>
        <taxon>Rhodobacterales</taxon>
        <taxon>Roseobacteraceae</taxon>
        <taxon>Tropicimonas</taxon>
    </lineage>
</organism>
<reference evidence="4 5" key="1">
    <citation type="submission" date="2023-09" db="EMBL/GenBank/DDBJ databases">
        <authorList>
            <person name="Rey-Velasco X."/>
        </authorList>
    </citation>
    <scope>NUCLEOTIDE SEQUENCE [LARGE SCALE GENOMIC DNA]</scope>
    <source>
        <strain evidence="4 5">F158</strain>
    </source>
</reference>
<accession>A0ABU3DE43</accession>
<dbReference type="InterPro" id="IPR050114">
    <property type="entry name" value="UPF0173_UPF0282_UlaG_hydrolase"/>
</dbReference>